<feature type="domain" description="Inosine/uridine-preferring nucleoside hydrolase" evidence="5">
    <location>
        <begin position="17"/>
        <end position="371"/>
    </location>
</feature>
<keyword evidence="7" id="KW-1185">Reference proteome</keyword>
<name>A0A8K0JS67_9TREE</name>
<comment type="caution">
    <text evidence="6">The sequence shown here is derived from an EMBL/GenBank/DDBJ whole genome shotgun (WGS) entry which is preliminary data.</text>
</comment>
<dbReference type="GO" id="GO:0005829">
    <property type="term" value="C:cytosol"/>
    <property type="evidence" value="ECO:0007669"/>
    <property type="project" value="TreeGrafter"/>
</dbReference>
<dbReference type="EMBL" id="JABELV010000003">
    <property type="protein sequence ID" value="KAG7575440.1"/>
    <property type="molecule type" value="Genomic_DNA"/>
</dbReference>
<comment type="similarity">
    <text evidence="1">Belongs to the IUNH family.</text>
</comment>
<dbReference type="Pfam" id="PF01156">
    <property type="entry name" value="IU_nuc_hydro"/>
    <property type="match status" value="1"/>
</dbReference>
<feature type="region of interest" description="Disordered" evidence="4">
    <location>
        <begin position="122"/>
        <end position="142"/>
    </location>
</feature>
<gene>
    <name evidence="6" type="ORF">FFLO_00259</name>
</gene>
<dbReference type="InterPro" id="IPR036452">
    <property type="entry name" value="Ribo_hydro-like"/>
</dbReference>
<keyword evidence="2" id="KW-0378">Hydrolase</keyword>
<dbReference type="PANTHER" id="PTHR12304:SF4">
    <property type="entry name" value="URIDINE NUCLEOSIDASE"/>
    <property type="match status" value="1"/>
</dbReference>
<dbReference type="InterPro" id="IPR015910">
    <property type="entry name" value="I/U_nuclsd_hydro_CS"/>
</dbReference>
<dbReference type="InterPro" id="IPR023186">
    <property type="entry name" value="IUNH"/>
</dbReference>
<evidence type="ECO:0000256" key="3">
    <source>
        <dbReference type="ARBA" id="ARBA00023295"/>
    </source>
</evidence>
<evidence type="ECO:0000259" key="5">
    <source>
        <dbReference type="Pfam" id="PF01156"/>
    </source>
</evidence>
<organism evidence="6 7">
    <name type="scientific">Filobasidium floriforme</name>
    <dbReference type="NCBI Taxonomy" id="5210"/>
    <lineage>
        <taxon>Eukaryota</taxon>
        <taxon>Fungi</taxon>
        <taxon>Dikarya</taxon>
        <taxon>Basidiomycota</taxon>
        <taxon>Agaricomycotina</taxon>
        <taxon>Tremellomycetes</taxon>
        <taxon>Filobasidiales</taxon>
        <taxon>Filobasidiaceae</taxon>
        <taxon>Filobasidium</taxon>
    </lineage>
</organism>
<evidence type="ECO:0000256" key="2">
    <source>
        <dbReference type="ARBA" id="ARBA00022801"/>
    </source>
</evidence>
<protein>
    <recommendedName>
        <fullName evidence="5">Inosine/uridine-preferring nucleoside hydrolase domain-containing protein</fullName>
    </recommendedName>
</protein>
<evidence type="ECO:0000313" key="6">
    <source>
        <dbReference type="EMBL" id="KAG7575440.1"/>
    </source>
</evidence>
<dbReference type="Gene3D" id="3.90.245.10">
    <property type="entry name" value="Ribonucleoside hydrolase-like"/>
    <property type="match status" value="1"/>
</dbReference>
<evidence type="ECO:0000256" key="1">
    <source>
        <dbReference type="ARBA" id="ARBA00009176"/>
    </source>
</evidence>
<proteinExistence type="inferred from homology"/>
<dbReference type="SUPFAM" id="SSF53590">
    <property type="entry name" value="Nucleoside hydrolase"/>
    <property type="match status" value="1"/>
</dbReference>
<evidence type="ECO:0000256" key="4">
    <source>
        <dbReference type="SAM" id="MobiDB-lite"/>
    </source>
</evidence>
<dbReference type="OrthoDB" id="432381at2759"/>
<dbReference type="GO" id="GO:0008477">
    <property type="term" value="F:purine nucleosidase activity"/>
    <property type="evidence" value="ECO:0007669"/>
    <property type="project" value="TreeGrafter"/>
</dbReference>
<reference evidence="6" key="1">
    <citation type="submission" date="2020-04" db="EMBL/GenBank/DDBJ databases">
        <title>Analysis of mating type loci in Filobasidium floriforme.</title>
        <authorList>
            <person name="Nowrousian M."/>
        </authorList>
    </citation>
    <scope>NUCLEOTIDE SEQUENCE</scope>
    <source>
        <strain evidence="6">CBS 6242</strain>
    </source>
</reference>
<dbReference type="PROSITE" id="PS01247">
    <property type="entry name" value="IUNH"/>
    <property type="match status" value="1"/>
</dbReference>
<dbReference type="GO" id="GO:0006152">
    <property type="term" value="P:purine nucleoside catabolic process"/>
    <property type="evidence" value="ECO:0007669"/>
    <property type="project" value="TreeGrafter"/>
</dbReference>
<dbReference type="Proteomes" id="UP000812966">
    <property type="component" value="Unassembled WGS sequence"/>
</dbReference>
<sequence length="389" mass="42843">MTSATLLTQEGQAPRKVWLDCDPGHDDAIALLLALYLDQIQLVGISSVNGNAPLVYTHANAAQLLALYRAPKDLPLHRGLAKPLKKEYIHPPVSIHGHSGLDGVLHMPPLAHPSVRHWYDQFEPSTDSSDLDKNEPQTKEGDGTAVPALIAYLENSVPEGEKITVVITGPCTNIAAVRHLRPQLFDTKVDKVVIMGGAFDIPQWTPYAEFNIAVDPDALDELLKSRNVGVVLVPLNVTHKAIFDRKTHARLLDPSVTDLKEGDELPKPVSQLRESLSTMLTFFRDAYANQFGFTTGPPLHDALTIIHLTHPHLLKGRRGKLTVEISKTEKDGETSFSPSSEEKFSNLDLDSGEKAVESLVLEDLDVEAFFEVFLEVVERADEVVAKVEM</sequence>
<dbReference type="InterPro" id="IPR001910">
    <property type="entry name" value="Inosine/uridine_hydrolase_dom"/>
</dbReference>
<evidence type="ECO:0000313" key="7">
    <source>
        <dbReference type="Proteomes" id="UP000812966"/>
    </source>
</evidence>
<accession>A0A8K0JS67</accession>
<keyword evidence="3" id="KW-0326">Glycosidase</keyword>
<dbReference type="PANTHER" id="PTHR12304">
    <property type="entry name" value="INOSINE-URIDINE PREFERRING NUCLEOSIDE HYDROLASE"/>
    <property type="match status" value="1"/>
</dbReference>
<dbReference type="GO" id="GO:0045437">
    <property type="term" value="F:uridine nucleosidase activity"/>
    <property type="evidence" value="ECO:0007669"/>
    <property type="project" value="UniProtKB-ARBA"/>
</dbReference>
<feature type="compositionally biased region" description="Basic and acidic residues" evidence="4">
    <location>
        <begin position="130"/>
        <end position="142"/>
    </location>
</feature>
<dbReference type="AlphaFoldDB" id="A0A8K0JS67"/>